<organism evidence="1 2">
    <name type="scientific">Planktothrix agardhii (strain NIVA-CYA 126/8)</name>
    <dbReference type="NCBI Taxonomy" id="388467"/>
    <lineage>
        <taxon>Bacteria</taxon>
        <taxon>Bacillati</taxon>
        <taxon>Cyanobacteriota</taxon>
        <taxon>Cyanophyceae</taxon>
        <taxon>Oscillatoriophycideae</taxon>
        <taxon>Oscillatoriales</taxon>
        <taxon>Microcoleaceae</taxon>
        <taxon>Planktothrix</taxon>
    </lineage>
</organism>
<dbReference type="STRING" id="388467.A19Y_3360"/>
<dbReference type="Proteomes" id="UP000027395">
    <property type="component" value="Chromosome"/>
</dbReference>
<accession>A0A073CIL4</accession>
<dbReference type="eggNOG" id="COG1413">
    <property type="taxonomic scope" value="Bacteria"/>
</dbReference>
<protein>
    <recommendedName>
        <fullName evidence="3">DUF4241 domain-containing protein</fullName>
    </recommendedName>
</protein>
<dbReference type="AlphaFoldDB" id="A0A073CIL4"/>
<sequence length="210" mass="23571">MNPTDLNQAFQNGYCFQTTLDQHSDQVTYSVHTLGEIVLTSGKIAVCDPLVVPNSDLCLTQTLAAGRYSVKLSIATFDHQKEQRVAYGMLVIRDQPAVKWELAVSFTGDQESGYPVTSGTGCFIDGEVIKRLSFLSDTEFENYYNHLDQALDQTYVDTWDWTNFCLDESTGLNIIAFHSGWGEGYYSSYWGYDSQGNIVCLVTDFRLLDS</sequence>
<keyword evidence="2" id="KW-1185">Reference proteome</keyword>
<proteinExistence type="predicted"/>
<dbReference type="InterPro" id="IPR025335">
    <property type="entry name" value="DUF4241"/>
</dbReference>
<dbReference type="HOGENOM" id="CLU_091303_1_0_3"/>
<dbReference type="Pfam" id="PF14025">
    <property type="entry name" value="DUF4241"/>
    <property type="match status" value="1"/>
</dbReference>
<name>A0A073CIL4_PLAA1</name>
<evidence type="ECO:0000313" key="2">
    <source>
        <dbReference type="Proteomes" id="UP000027395"/>
    </source>
</evidence>
<dbReference type="PATRIC" id="fig|388467.6.peg.3307"/>
<dbReference type="RefSeq" id="WP_042155461.1">
    <property type="nucleotide sequence ID" value="NZ_CM002803.1"/>
</dbReference>
<evidence type="ECO:0008006" key="3">
    <source>
        <dbReference type="Google" id="ProtNLM"/>
    </source>
</evidence>
<gene>
    <name evidence="1" type="ORF">A19Y_3360</name>
</gene>
<reference evidence="1 2" key="1">
    <citation type="journal article" date="2014" name="Appl. Environ. Microbiol.">
        <title>Elucidation of insertion elements encoded on plasmids and in vitro construction of shuttle vectors from the toxic cyanobacterium Planktothrix.</title>
        <authorList>
            <person name="Christiansen G."/>
            <person name="Goesmann A."/>
            <person name="Kurmayer R."/>
        </authorList>
    </citation>
    <scope>NUCLEOTIDE SEQUENCE [LARGE SCALE GENOMIC DNA]</scope>
    <source>
        <strain evidence="1 2">NIVA-CYA 126/8</strain>
    </source>
</reference>
<evidence type="ECO:0000313" key="1">
    <source>
        <dbReference type="EMBL" id="KEI68149.1"/>
    </source>
</evidence>
<dbReference type="EMBL" id="CM002803">
    <property type="protein sequence ID" value="KEI68149.1"/>
    <property type="molecule type" value="Genomic_DNA"/>
</dbReference>